<name>A0A0C3A3F0_9AGAM</name>
<feature type="region of interest" description="Disordered" evidence="1">
    <location>
        <begin position="1"/>
        <end position="106"/>
    </location>
</feature>
<dbReference type="EMBL" id="KN822010">
    <property type="protein sequence ID" value="KIM68163.1"/>
    <property type="molecule type" value="Genomic_DNA"/>
</dbReference>
<dbReference type="OrthoDB" id="5600002at2759"/>
<evidence type="ECO:0000256" key="1">
    <source>
        <dbReference type="SAM" id="MobiDB-lite"/>
    </source>
</evidence>
<reference evidence="2 3" key="1">
    <citation type="submission" date="2014-04" db="EMBL/GenBank/DDBJ databases">
        <authorList>
            <consortium name="DOE Joint Genome Institute"/>
            <person name="Kuo A."/>
            <person name="Kohler A."/>
            <person name="Nagy L.G."/>
            <person name="Floudas D."/>
            <person name="Copeland A."/>
            <person name="Barry K.W."/>
            <person name="Cichocki N."/>
            <person name="Veneault-Fourrey C."/>
            <person name="LaButti K."/>
            <person name="Lindquist E.A."/>
            <person name="Lipzen A."/>
            <person name="Lundell T."/>
            <person name="Morin E."/>
            <person name="Murat C."/>
            <person name="Sun H."/>
            <person name="Tunlid A."/>
            <person name="Henrissat B."/>
            <person name="Grigoriev I.V."/>
            <person name="Hibbett D.S."/>
            <person name="Martin F."/>
            <person name="Nordberg H.P."/>
            <person name="Cantor M.N."/>
            <person name="Hua S.X."/>
        </authorList>
    </citation>
    <scope>NUCLEOTIDE SEQUENCE [LARGE SCALE GENOMIC DNA]</scope>
    <source>
        <strain evidence="2 3">Foug A</strain>
    </source>
</reference>
<dbReference type="Proteomes" id="UP000053989">
    <property type="component" value="Unassembled WGS sequence"/>
</dbReference>
<dbReference type="HOGENOM" id="CLU_1887017_0_0_1"/>
<accession>A0A0C3A3F0</accession>
<organism evidence="2 3">
    <name type="scientific">Scleroderma citrinum Foug A</name>
    <dbReference type="NCBI Taxonomy" id="1036808"/>
    <lineage>
        <taxon>Eukaryota</taxon>
        <taxon>Fungi</taxon>
        <taxon>Dikarya</taxon>
        <taxon>Basidiomycota</taxon>
        <taxon>Agaricomycotina</taxon>
        <taxon>Agaricomycetes</taxon>
        <taxon>Agaricomycetidae</taxon>
        <taxon>Boletales</taxon>
        <taxon>Sclerodermatineae</taxon>
        <taxon>Sclerodermataceae</taxon>
        <taxon>Scleroderma</taxon>
    </lineage>
</organism>
<feature type="compositionally biased region" description="Polar residues" evidence="1">
    <location>
        <begin position="52"/>
        <end position="96"/>
    </location>
</feature>
<dbReference type="InParanoid" id="A0A0C3A3F0"/>
<evidence type="ECO:0000313" key="3">
    <source>
        <dbReference type="Proteomes" id="UP000053989"/>
    </source>
</evidence>
<gene>
    <name evidence="2" type="ORF">SCLCIDRAFT_106239</name>
</gene>
<evidence type="ECO:0000313" key="2">
    <source>
        <dbReference type="EMBL" id="KIM68163.1"/>
    </source>
</evidence>
<proteinExistence type="predicted"/>
<dbReference type="STRING" id="1036808.A0A0C3A3F0"/>
<sequence>MPPPSPAGGPPKEQPKDGNKPPGALNGVGHPDGSPQNQPPNPPQQGGQGPPTASNTQGSTAPPTPNGTGSSFTAPSPSGMSGTPTMNPAVQPTSTALPDVPSNFLSNDFMQSVASSLEDFDPQVLFRQDETGINFEQDFREWFSPEGMEGMRND</sequence>
<keyword evidence="3" id="KW-1185">Reference proteome</keyword>
<protein>
    <submittedName>
        <fullName evidence="2">Uncharacterized protein</fullName>
    </submittedName>
</protein>
<reference evidence="3" key="2">
    <citation type="submission" date="2015-01" db="EMBL/GenBank/DDBJ databases">
        <title>Evolutionary Origins and Diversification of the Mycorrhizal Mutualists.</title>
        <authorList>
            <consortium name="DOE Joint Genome Institute"/>
            <consortium name="Mycorrhizal Genomics Consortium"/>
            <person name="Kohler A."/>
            <person name="Kuo A."/>
            <person name="Nagy L.G."/>
            <person name="Floudas D."/>
            <person name="Copeland A."/>
            <person name="Barry K.W."/>
            <person name="Cichocki N."/>
            <person name="Veneault-Fourrey C."/>
            <person name="LaButti K."/>
            <person name="Lindquist E.A."/>
            <person name="Lipzen A."/>
            <person name="Lundell T."/>
            <person name="Morin E."/>
            <person name="Murat C."/>
            <person name="Riley R."/>
            <person name="Ohm R."/>
            <person name="Sun H."/>
            <person name="Tunlid A."/>
            <person name="Henrissat B."/>
            <person name="Grigoriev I.V."/>
            <person name="Hibbett D.S."/>
            <person name="Martin F."/>
        </authorList>
    </citation>
    <scope>NUCLEOTIDE SEQUENCE [LARGE SCALE GENOMIC DNA]</scope>
    <source>
        <strain evidence="3">Foug A</strain>
    </source>
</reference>
<dbReference type="AlphaFoldDB" id="A0A0C3A3F0"/>